<keyword evidence="5 10" id="KW-0653">Protein transport</keyword>
<keyword evidence="7 10" id="KW-0472">Membrane</keyword>
<evidence type="ECO:0000256" key="6">
    <source>
        <dbReference type="ARBA" id="ARBA00023034"/>
    </source>
</evidence>
<evidence type="ECO:0000313" key="14">
    <source>
        <dbReference type="Proteomes" id="UP000094236"/>
    </source>
</evidence>
<dbReference type="Pfam" id="PF20653">
    <property type="entry name" value="COG6_C"/>
    <property type="match status" value="1"/>
</dbReference>
<proteinExistence type="inferred from homology"/>
<protein>
    <recommendedName>
        <fullName evidence="3 10">Conserved oligomeric Golgi complex subunit 6</fullName>
        <shortName evidence="10">COG complex subunit 6</shortName>
    </recommendedName>
    <alternativeName>
        <fullName evidence="8 10">Component of oligomeric Golgi complex 6</fullName>
    </alternativeName>
</protein>
<name>A0A1E4TSB1_PACTA</name>
<dbReference type="GO" id="GO:0000139">
    <property type="term" value="C:Golgi membrane"/>
    <property type="evidence" value="ECO:0007669"/>
    <property type="project" value="UniProtKB-SubCell"/>
</dbReference>
<keyword evidence="6 10" id="KW-0333">Golgi apparatus</keyword>
<evidence type="ECO:0000256" key="1">
    <source>
        <dbReference type="ARBA" id="ARBA00004395"/>
    </source>
</evidence>
<feature type="non-terminal residue" evidence="13">
    <location>
        <position position="825"/>
    </location>
</feature>
<reference evidence="14" key="1">
    <citation type="submission" date="2016-05" db="EMBL/GenBank/DDBJ databases">
        <title>Comparative genomics of biotechnologically important yeasts.</title>
        <authorList>
            <consortium name="DOE Joint Genome Institute"/>
            <person name="Riley R."/>
            <person name="Haridas S."/>
            <person name="Wolfe K.H."/>
            <person name="Lopes M.R."/>
            <person name="Hittinger C.T."/>
            <person name="Goker M."/>
            <person name="Salamov A."/>
            <person name="Wisecaver J."/>
            <person name="Long T.M."/>
            <person name="Aerts A.L."/>
            <person name="Barry K."/>
            <person name="Choi C."/>
            <person name="Clum A."/>
            <person name="Coughlan A.Y."/>
            <person name="Deshpande S."/>
            <person name="Douglass A.P."/>
            <person name="Hanson S.J."/>
            <person name="Klenk H.-P."/>
            <person name="Labutti K."/>
            <person name="Lapidus A."/>
            <person name="Lindquist E."/>
            <person name="Lipzen A."/>
            <person name="Meier-Kolthoff J.P."/>
            <person name="Ohm R.A."/>
            <person name="Otillar R.P."/>
            <person name="Pangilinan J."/>
            <person name="Peng Y."/>
            <person name="Rokas A."/>
            <person name="Rosa C.A."/>
            <person name="Scheuner C."/>
            <person name="Sibirny A.A."/>
            <person name="Slot J.C."/>
            <person name="Stielow J.B."/>
            <person name="Sun H."/>
            <person name="Kurtzman C.P."/>
            <person name="Blackwell M."/>
            <person name="Grigoriev I.V."/>
            <person name="Jeffries T.W."/>
        </authorList>
    </citation>
    <scope>NUCLEOTIDE SEQUENCE [LARGE SCALE GENOMIC DNA]</scope>
    <source>
        <strain evidence="14">NRRL Y-2460</strain>
    </source>
</reference>
<keyword evidence="14" id="KW-1185">Reference proteome</keyword>
<dbReference type="InterPro" id="IPR048368">
    <property type="entry name" value="COG6_N"/>
</dbReference>
<dbReference type="Pfam" id="PF06419">
    <property type="entry name" value="COG6_N"/>
    <property type="match status" value="1"/>
</dbReference>
<feature type="domain" description="Conserved Oligomeric Golgi complex subunit 6 C-terminal" evidence="12">
    <location>
        <begin position="290"/>
        <end position="809"/>
    </location>
</feature>
<evidence type="ECO:0000256" key="5">
    <source>
        <dbReference type="ARBA" id="ARBA00022927"/>
    </source>
</evidence>
<evidence type="ECO:0000256" key="7">
    <source>
        <dbReference type="ARBA" id="ARBA00023136"/>
    </source>
</evidence>
<evidence type="ECO:0000256" key="4">
    <source>
        <dbReference type="ARBA" id="ARBA00022448"/>
    </source>
</evidence>
<dbReference type="SMART" id="SM01087">
    <property type="entry name" value="COG6"/>
    <property type="match status" value="1"/>
</dbReference>
<dbReference type="PANTHER" id="PTHR21506:SF0">
    <property type="entry name" value="CONSERVED OLIGOMERIC GOLGI COMPLEX SUBUNIT 6"/>
    <property type="match status" value="1"/>
</dbReference>
<gene>
    <name evidence="13" type="ORF">PACTADRAFT_23392</name>
</gene>
<dbReference type="GO" id="GO:0015031">
    <property type="term" value="P:protein transport"/>
    <property type="evidence" value="ECO:0007669"/>
    <property type="project" value="UniProtKB-KW"/>
</dbReference>
<evidence type="ECO:0000313" key="13">
    <source>
        <dbReference type="EMBL" id="ODV94627.1"/>
    </source>
</evidence>
<dbReference type="InterPro" id="IPR048369">
    <property type="entry name" value="COG6_C"/>
</dbReference>
<comment type="similarity">
    <text evidence="2 10">Belongs to the COG6 family.</text>
</comment>
<dbReference type="InterPro" id="IPR010490">
    <property type="entry name" value="COG6"/>
</dbReference>
<evidence type="ECO:0000256" key="2">
    <source>
        <dbReference type="ARBA" id="ARBA00011023"/>
    </source>
</evidence>
<dbReference type="PANTHER" id="PTHR21506">
    <property type="entry name" value="COMPONENT OF OLIGOMERIC GOLGI COMPLEX 6"/>
    <property type="match status" value="1"/>
</dbReference>
<dbReference type="OrthoDB" id="272987at2759"/>
<dbReference type="EMBL" id="KV454015">
    <property type="protein sequence ID" value="ODV94627.1"/>
    <property type="molecule type" value="Genomic_DNA"/>
</dbReference>
<feature type="non-terminal residue" evidence="13">
    <location>
        <position position="1"/>
    </location>
</feature>
<accession>A0A1E4TSB1</accession>
<dbReference type="GO" id="GO:0006891">
    <property type="term" value="P:intra-Golgi vesicle-mediated transport"/>
    <property type="evidence" value="ECO:0007669"/>
    <property type="project" value="UniProtKB-UniRule"/>
</dbReference>
<organism evidence="13 14">
    <name type="scientific">Pachysolen tannophilus NRRL Y-2460</name>
    <dbReference type="NCBI Taxonomy" id="669874"/>
    <lineage>
        <taxon>Eukaryota</taxon>
        <taxon>Fungi</taxon>
        <taxon>Dikarya</taxon>
        <taxon>Ascomycota</taxon>
        <taxon>Saccharomycotina</taxon>
        <taxon>Pichiomycetes</taxon>
        <taxon>Pachysolenaceae</taxon>
        <taxon>Pachysolen</taxon>
    </lineage>
</organism>
<comment type="function">
    <text evidence="9">Acts as a component of the peripheral membrane COG complex that is involved in intra-Golgi protein trafficking. COG is located at the cis-Golgi, and regulates tethering of retrograde intra-Golgi vesicles and possibly a number of other membrane trafficking events.</text>
</comment>
<evidence type="ECO:0000259" key="12">
    <source>
        <dbReference type="Pfam" id="PF20653"/>
    </source>
</evidence>
<comment type="subcellular location">
    <subcellularLocation>
        <location evidence="1 10">Golgi apparatus membrane</location>
        <topology evidence="1 10">Peripheral membrane protein</topology>
    </subcellularLocation>
</comment>
<dbReference type="Proteomes" id="UP000094236">
    <property type="component" value="Unassembled WGS sequence"/>
</dbReference>
<evidence type="ECO:0000256" key="8">
    <source>
        <dbReference type="ARBA" id="ARBA00031348"/>
    </source>
</evidence>
<evidence type="ECO:0000256" key="3">
    <source>
        <dbReference type="ARBA" id="ARBA00020973"/>
    </source>
</evidence>
<keyword evidence="4 10" id="KW-0813">Transport</keyword>
<dbReference type="GO" id="GO:0017119">
    <property type="term" value="C:Golgi transport complex"/>
    <property type="evidence" value="ECO:0007669"/>
    <property type="project" value="UniProtKB-UniRule"/>
</dbReference>
<feature type="domain" description="Conserved oligomeric complex COG6 N-terminal" evidence="11">
    <location>
        <begin position="158"/>
        <end position="259"/>
    </location>
</feature>
<dbReference type="AlphaFoldDB" id="A0A1E4TSB1"/>
<sequence length="825" mass="95163">PMPAPPLNLSNLNNYKDDLTKKFSNLNILKNLQQMKQREIEGKEAPIVDQEEDKSKLAFKYAKLSLDLINEVDTDSKISMVSNPLDGETTNTNTILTLRLARVLNSSNFNSSVRDALVFLQSRIDDSQINNGNNGSSTSILNINYNSLTDSGLLGSISRRKLRSEIESDILKQQFQTLKSIYPIVKKLNNVKEKLDDLNHFNNEIFNDLNYEINSTKKLKENINLLKNEKSLLTLKKNLLKNFKKNYTLSQYEEFRLINEDIDDEFLNILKKVQTIRNNCSILLSLNNPKIGLTILNKTNNLINLSTEKILNFVTRQLHPKNSIFTEDNIHRDSKIFKKSLIYILNEKPEFFQQIIDDLIQSRSKVLVDEFLLQINGYSEQRSGNNRPFLLSAYDSKRFLGDLLAYLHDVIVNERELISSLFDVDEGIISSYNPSFSLDLNINNHVENDEDLKDINKIVDKIIEEDVSALSVPLRSNIEQIIRSEGKLTVLQSIYQLLELYNMMYAKVLPSSSKKINTTIVVDNSILTTIGSLQKLSIERIFSIVKLKLNSIQHKKDDGSVVIDEEIDDDFNIPEWLVEFYSIVIPLFDNLNYTQETFMSVTKEEHDSFLKIIFDNVLNVLNLQIAQSNLNENDSIIFKLNCFDFISSKIITIRLLNEKSAQLNSLIHDLTTSLESQQFNLLLTESNLNDIYYLINMISSVEDEFFDVTIYEPIVENKLFNMELFQIINLNLAEVLPIALIDFQQHKLSKLLSPSIANDIILNSSIRFVNFYYKLWLITAKYLKTSNVVENRSGHPCFKWNDVEVAMLLGCEEDYLKQKENYEED</sequence>
<dbReference type="STRING" id="669874.A0A1E4TSB1"/>
<evidence type="ECO:0000256" key="9">
    <source>
        <dbReference type="ARBA" id="ARBA00043873"/>
    </source>
</evidence>
<comment type="subunit">
    <text evidence="10">Component of the conserved oligomeric Golgi complex.</text>
</comment>
<comment type="function">
    <text evidence="10">Acts as component of the peripheral membrane COG complex that is involved in intra-Golgi protein trafficking. COG is located at the cis-Golgi, and regulates tethering of retrograde intra-Golgi vesicles and possibly a number of other membrane trafficking events.</text>
</comment>
<evidence type="ECO:0000256" key="10">
    <source>
        <dbReference type="RuleBase" id="RU365075"/>
    </source>
</evidence>
<evidence type="ECO:0000259" key="11">
    <source>
        <dbReference type="Pfam" id="PF06419"/>
    </source>
</evidence>